<evidence type="ECO:0000313" key="2">
    <source>
        <dbReference type="Proteomes" id="UP000603708"/>
    </source>
</evidence>
<name>A0A919KWM0_9ACTN</name>
<reference evidence="1" key="2">
    <citation type="submission" date="2020-09" db="EMBL/GenBank/DDBJ databases">
        <authorList>
            <person name="Sun Q."/>
            <person name="Ohkuma M."/>
        </authorList>
    </citation>
    <scope>NUCLEOTIDE SEQUENCE</scope>
    <source>
        <strain evidence="1">JCM 5069</strain>
    </source>
</reference>
<dbReference type="RefSeq" id="WP_189930220.1">
    <property type="nucleotide sequence ID" value="NZ_BNCD01000003.1"/>
</dbReference>
<dbReference type="Proteomes" id="UP000603708">
    <property type="component" value="Unassembled WGS sequence"/>
</dbReference>
<protein>
    <submittedName>
        <fullName evidence="1">Uncharacterized protein</fullName>
    </submittedName>
</protein>
<proteinExistence type="predicted"/>
<comment type="caution">
    <text evidence="1">The sequence shown here is derived from an EMBL/GenBank/DDBJ whole genome shotgun (WGS) entry which is preliminary data.</text>
</comment>
<keyword evidence="2" id="KW-1185">Reference proteome</keyword>
<evidence type="ECO:0000313" key="1">
    <source>
        <dbReference type="EMBL" id="GHH74651.1"/>
    </source>
</evidence>
<dbReference type="AlphaFoldDB" id="A0A919KWM0"/>
<dbReference type="SUPFAM" id="SSF48452">
    <property type="entry name" value="TPR-like"/>
    <property type="match status" value="1"/>
</dbReference>
<reference evidence="1" key="1">
    <citation type="journal article" date="2014" name="Int. J. Syst. Evol. Microbiol.">
        <title>Complete genome sequence of Corynebacterium casei LMG S-19264T (=DSM 44701T), isolated from a smear-ripened cheese.</title>
        <authorList>
            <consortium name="US DOE Joint Genome Institute (JGI-PGF)"/>
            <person name="Walter F."/>
            <person name="Albersmeier A."/>
            <person name="Kalinowski J."/>
            <person name="Ruckert C."/>
        </authorList>
    </citation>
    <scope>NUCLEOTIDE SEQUENCE</scope>
    <source>
        <strain evidence="1">JCM 5069</strain>
    </source>
</reference>
<gene>
    <name evidence="1" type="ORF">GCM10018793_16370</name>
</gene>
<organism evidence="1 2">
    <name type="scientific">Streptomyces sulfonofaciens</name>
    <dbReference type="NCBI Taxonomy" id="68272"/>
    <lineage>
        <taxon>Bacteria</taxon>
        <taxon>Bacillati</taxon>
        <taxon>Actinomycetota</taxon>
        <taxon>Actinomycetes</taxon>
        <taxon>Kitasatosporales</taxon>
        <taxon>Streptomycetaceae</taxon>
        <taxon>Streptomyces</taxon>
    </lineage>
</organism>
<dbReference type="EMBL" id="BNCD01000003">
    <property type="protein sequence ID" value="GHH74651.1"/>
    <property type="molecule type" value="Genomic_DNA"/>
</dbReference>
<accession>A0A919KWM0</accession>
<dbReference type="InterPro" id="IPR011990">
    <property type="entry name" value="TPR-like_helical_dom_sf"/>
</dbReference>
<sequence length="245" mass="26139">MRAERSRRSWDGCAGPSGALEDYRAARAHTGELGARAQGAVLTVRMAAALVEMGEEERGEEMTRAVIAAGRHVGHEATPAARLFLAMLLSRTGRAAEAREHLRLLREGFGTTGFVVFDGIMAGIQAWIDMVDGEYGRGLRTTRETIDRSLDPLARVVAPQLPAVFLTNGAIALTALDGGARARDAARLLGAARRQLPPGHRASVLERQITEQVEAASRAVLGDEEYAAAYAEGGGLRLEEATALL</sequence>